<accession>A0ABY6TZ38</accession>
<dbReference type="Proteomes" id="UP000766486">
    <property type="component" value="Unassembled WGS sequence"/>
</dbReference>
<evidence type="ECO:0008006" key="5">
    <source>
        <dbReference type="Google" id="ProtNLM"/>
    </source>
</evidence>
<reference evidence="3 4" key="1">
    <citation type="submission" date="2019-06" db="EMBL/GenBank/DDBJ databases">
        <authorList>
            <person name="Broberg M."/>
        </authorList>
    </citation>
    <scope>NUCLEOTIDE SEQUENCE [LARGE SCALE GENOMIC DNA]</scope>
</reference>
<evidence type="ECO:0000256" key="1">
    <source>
        <dbReference type="ARBA" id="ARBA00022729"/>
    </source>
</evidence>
<gene>
    <name evidence="3" type="ORF">CLO192961_LOCUS130599</name>
</gene>
<comment type="caution">
    <text evidence="3">The sequence shown here is derived from an EMBL/GenBank/DDBJ whole genome shotgun (WGS) entry which is preliminary data.</text>
</comment>
<organism evidence="3 4">
    <name type="scientific">Bionectria ochroleuca</name>
    <name type="common">Gliocladium roseum</name>
    <dbReference type="NCBI Taxonomy" id="29856"/>
    <lineage>
        <taxon>Eukaryota</taxon>
        <taxon>Fungi</taxon>
        <taxon>Dikarya</taxon>
        <taxon>Ascomycota</taxon>
        <taxon>Pezizomycotina</taxon>
        <taxon>Sordariomycetes</taxon>
        <taxon>Hypocreomycetidae</taxon>
        <taxon>Hypocreales</taxon>
        <taxon>Bionectriaceae</taxon>
        <taxon>Clonostachys</taxon>
    </lineage>
</organism>
<dbReference type="PANTHER" id="PTHR45642">
    <property type="entry name" value="GDSL ESTERASE/LIPASE EXL3"/>
    <property type="match status" value="1"/>
</dbReference>
<dbReference type="InterPro" id="IPR050592">
    <property type="entry name" value="GDSL_lipolytic_enzyme"/>
</dbReference>
<sequence length="301" mass="33383">MKILSLLLAAAPLVSFGTAKDTRYMFTFFGLLTTAPPSGDSYTKTEFNINGAKPNADNVIGNPSFPGSTTSGGHNWLGWLITQFNKKNTVTYAYNFADGGAVVDSSIITPFRSDVRTFTDQILSFKKHLASKPSWAPWNADNSLVGVWLGINDIGRSYTLENNTAVIRESVDMYFEHLEYLYSAGIRNFFLLSVPPTDKTPKLMGLKNKPTNQIRWYNNHLAEHLTKFKAAHKDIDAVLIDTHKPFNKAIDAPEKYGAPDAKCYKSDGKSCLWYNNYHPGIAIHKLVAADVGVALGANHLW</sequence>
<evidence type="ECO:0000313" key="4">
    <source>
        <dbReference type="Proteomes" id="UP000766486"/>
    </source>
</evidence>
<dbReference type="Pfam" id="PF00657">
    <property type="entry name" value="Lipase_GDSL"/>
    <property type="match status" value="1"/>
</dbReference>
<proteinExistence type="predicted"/>
<keyword evidence="4" id="KW-1185">Reference proteome</keyword>
<evidence type="ECO:0000256" key="2">
    <source>
        <dbReference type="SAM" id="SignalP"/>
    </source>
</evidence>
<dbReference type="SUPFAM" id="SSF52266">
    <property type="entry name" value="SGNH hydrolase"/>
    <property type="match status" value="1"/>
</dbReference>
<evidence type="ECO:0000313" key="3">
    <source>
        <dbReference type="EMBL" id="VUC23961.1"/>
    </source>
</evidence>
<dbReference type="PANTHER" id="PTHR45642:SF139">
    <property type="entry name" value="SGNH HYDROLASE-TYPE ESTERASE DOMAIN-CONTAINING PROTEIN"/>
    <property type="match status" value="1"/>
</dbReference>
<dbReference type="InterPro" id="IPR001087">
    <property type="entry name" value="GDSL"/>
</dbReference>
<keyword evidence="1 2" id="KW-0732">Signal</keyword>
<protein>
    <recommendedName>
        <fullName evidence="5">CBM1 domain-containing protein</fullName>
    </recommendedName>
</protein>
<dbReference type="EMBL" id="CABFNS010000714">
    <property type="protein sequence ID" value="VUC23961.1"/>
    <property type="molecule type" value="Genomic_DNA"/>
</dbReference>
<dbReference type="Gene3D" id="3.40.50.1110">
    <property type="entry name" value="SGNH hydrolase"/>
    <property type="match status" value="1"/>
</dbReference>
<feature type="chain" id="PRO_5045307432" description="CBM1 domain-containing protein" evidence="2">
    <location>
        <begin position="20"/>
        <end position="301"/>
    </location>
</feature>
<dbReference type="InterPro" id="IPR036514">
    <property type="entry name" value="SGNH_hydro_sf"/>
</dbReference>
<name>A0ABY6TZ38_BIOOC</name>
<dbReference type="CDD" id="cd01846">
    <property type="entry name" value="fatty_acyltransferase_like"/>
    <property type="match status" value="1"/>
</dbReference>
<feature type="signal peptide" evidence="2">
    <location>
        <begin position="1"/>
        <end position="19"/>
    </location>
</feature>